<dbReference type="PANTHER" id="PTHR32063:SF19">
    <property type="entry name" value="CATION EFFLUX SYSTEM PROTEIN CUSA"/>
    <property type="match status" value="1"/>
</dbReference>
<keyword evidence="3" id="KW-1003">Cell membrane</keyword>
<evidence type="ECO:0000256" key="6">
    <source>
        <dbReference type="ARBA" id="ARBA00023136"/>
    </source>
</evidence>
<feature type="transmembrane region" description="Helical" evidence="7">
    <location>
        <begin position="1011"/>
        <end position="1033"/>
    </location>
</feature>
<dbReference type="PRINTS" id="PR00702">
    <property type="entry name" value="ACRIFLAVINRP"/>
</dbReference>
<feature type="transmembrane region" description="Helical" evidence="7">
    <location>
        <begin position="912"/>
        <end position="934"/>
    </location>
</feature>
<dbReference type="InterPro" id="IPR004763">
    <property type="entry name" value="CusA-like"/>
</dbReference>
<gene>
    <name evidence="8" type="ORF">COV59_02515</name>
</gene>
<keyword evidence="2" id="KW-0813">Transport</keyword>
<feature type="transmembrane region" description="Helical" evidence="7">
    <location>
        <begin position="412"/>
        <end position="437"/>
    </location>
</feature>
<sequence>MESLQKSQEISMSKQRLFLTIMENSMINKLIRWSFHNRFITILLFVVITGLGIWVLYKTPIDALPDLSENQVIIMTEWSGQSPQNIEDQVTYPLTVAMQGLAGVKDIRAMSQLGVSMVTVIFNDDVDLYFARDRVSERLNTVRKILPSSVMPILGPDATGLGQIFMYTLESKDLSLTQLRSLQDFQVQYALQSVDGVAEVASVGGYVKTYQVVLDPIKLDQYSLKIQDVISQIQMGNNNVSGKVVDTGEREISVQGIGFFQNKQDIASLVVKVKGDGTALTIEDIGDVRESGSFRRSILADDTSEKIGGVIVMRYGGNPLEVIKRVKEKIAELEKSLPQGVKIVPFYDRTKLIESAVETMQGVLVQELIITAFILALFLMSFGATIITAISLVIGVLIAFIIMYFGKIPSNIMSLGGIAIAVGTMVDSAIVIIENIYRKLLESNVKTQKERLEKILEATLEVGKPIVFAIFIIILSFIPIFSLEGMEGKLFSPLAYTNMFAMLGALITALFLVPALAVFFLKGRLRNDEEIRIVHFCKKIYEPILKKALEYRKMTILLMVGLLGIGGIIMTQIGSEFMPPLDEGAIMYMPMTVPNVSERRAQELLLQTNAIIAQIPEVENVVGKSGRASTATDPAPLSMIETFITLKPKSEWRKGIKKEDIIVELNRKIKIDKLWNGFTQPIIGRVDMLSTGIRAQVGIKIFGDDTAKLEEIAVEVEKYMNQIPGASGVAAIRTSGLKYLNIDLDEGRLAQFGIPKMDALTLISSGVGGNIVSYTIEGRERYGVEVRLKQDFRQDTDDIKSLQLTGKGGNKVPLSSVADIRLENGPATINSEDGRIRSAVQMNVVGTDLASFVKEGQKFLSQNLELPEGYSIQWSGQYENQLRAKKRLSIIVPIVIFIIFLILYLTYKDFGLVSIVMLSIPISMVGGIISLYIAHFNFSVAVWVGFISLFGNAVETGVVIVVYLENAYRKKFGMSLIDDDKEEKDISKLPITKEGIHEAILEGATLRLRPVLMTAFTSVIGLFPMLYAAGVGAEVQKPLAIVVVGGLTTSVILTLIVIPVLFSGLRERKIKNNS</sequence>
<dbReference type="InterPro" id="IPR001036">
    <property type="entry name" value="Acrflvin-R"/>
</dbReference>
<dbReference type="Proteomes" id="UP000229600">
    <property type="component" value="Unassembled WGS sequence"/>
</dbReference>
<reference evidence="8 9" key="1">
    <citation type="submission" date="2017-09" db="EMBL/GenBank/DDBJ databases">
        <title>Depth-based differentiation of microbial function through sediment-hosted aquifers and enrichment of novel symbionts in the deep terrestrial subsurface.</title>
        <authorList>
            <person name="Probst A.J."/>
            <person name="Ladd B."/>
            <person name="Jarett J.K."/>
            <person name="Geller-Mcgrath D.E."/>
            <person name="Sieber C.M."/>
            <person name="Emerson J.B."/>
            <person name="Anantharaman K."/>
            <person name="Thomas B.C."/>
            <person name="Malmstrom R."/>
            <person name="Stieglmeier M."/>
            <person name="Klingl A."/>
            <person name="Woyke T."/>
            <person name="Ryan C.M."/>
            <person name="Banfield J.F."/>
        </authorList>
    </citation>
    <scope>NUCLEOTIDE SEQUENCE [LARGE SCALE GENOMIC DNA]</scope>
    <source>
        <strain evidence="8">CG11_big_fil_rev_8_21_14_0_20_39_34</strain>
    </source>
</reference>
<feature type="transmembrane region" description="Helical" evidence="7">
    <location>
        <begin position="39"/>
        <end position="57"/>
    </location>
</feature>
<feature type="transmembrane region" description="Helical" evidence="7">
    <location>
        <begin position="500"/>
        <end position="521"/>
    </location>
</feature>
<evidence type="ECO:0000256" key="7">
    <source>
        <dbReference type="SAM" id="Phobius"/>
    </source>
</evidence>
<dbReference type="Gene3D" id="3.30.2090.10">
    <property type="entry name" value="Multidrug efflux transporter AcrB TolC docking domain, DN and DC subdomains"/>
    <property type="match status" value="2"/>
</dbReference>
<keyword evidence="6 7" id="KW-0472">Membrane</keyword>
<evidence type="ECO:0000256" key="3">
    <source>
        <dbReference type="ARBA" id="ARBA00022475"/>
    </source>
</evidence>
<organism evidence="8 9">
    <name type="scientific">Candidatus Magasanikbacteria bacterium CG11_big_fil_rev_8_21_14_0_20_39_34</name>
    <dbReference type="NCBI Taxonomy" id="1974653"/>
    <lineage>
        <taxon>Bacteria</taxon>
        <taxon>Candidatus Magasanikiibacteriota</taxon>
    </lineage>
</organism>
<evidence type="ECO:0000313" key="9">
    <source>
        <dbReference type="Proteomes" id="UP000229600"/>
    </source>
</evidence>
<dbReference type="EMBL" id="PCWN01000007">
    <property type="protein sequence ID" value="PIR04035.1"/>
    <property type="molecule type" value="Genomic_DNA"/>
</dbReference>
<evidence type="ECO:0000256" key="4">
    <source>
        <dbReference type="ARBA" id="ARBA00022692"/>
    </source>
</evidence>
<evidence type="ECO:0000256" key="1">
    <source>
        <dbReference type="ARBA" id="ARBA00004651"/>
    </source>
</evidence>
<dbReference type="SUPFAM" id="SSF82693">
    <property type="entry name" value="Multidrug efflux transporter AcrB pore domain, PN1, PN2, PC1 and PC2 subdomains"/>
    <property type="match status" value="2"/>
</dbReference>
<dbReference type="AlphaFoldDB" id="A0A2H0N7E1"/>
<dbReference type="Gene3D" id="1.20.1640.10">
    <property type="entry name" value="Multidrug efflux transporter AcrB transmembrane domain"/>
    <property type="match status" value="2"/>
</dbReference>
<feature type="transmembrane region" description="Helical" evidence="7">
    <location>
        <begin position="888"/>
        <end position="905"/>
    </location>
</feature>
<dbReference type="SUPFAM" id="SSF82714">
    <property type="entry name" value="Multidrug efflux transporter AcrB TolC docking domain, DN and DC subdomains"/>
    <property type="match status" value="2"/>
</dbReference>
<proteinExistence type="predicted"/>
<dbReference type="GO" id="GO:0008324">
    <property type="term" value="F:monoatomic cation transmembrane transporter activity"/>
    <property type="evidence" value="ECO:0007669"/>
    <property type="project" value="InterPro"/>
</dbReference>
<dbReference type="SUPFAM" id="SSF82866">
    <property type="entry name" value="Multidrug efflux transporter AcrB transmembrane domain"/>
    <property type="match status" value="2"/>
</dbReference>
<dbReference type="GO" id="GO:0042910">
    <property type="term" value="F:xenobiotic transmembrane transporter activity"/>
    <property type="evidence" value="ECO:0007669"/>
    <property type="project" value="TreeGrafter"/>
</dbReference>
<dbReference type="Gene3D" id="3.30.70.1320">
    <property type="entry name" value="Multidrug efflux transporter AcrB pore domain like"/>
    <property type="match status" value="1"/>
</dbReference>
<dbReference type="PANTHER" id="PTHR32063">
    <property type="match status" value="1"/>
</dbReference>
<dbReference type="Pfam" id="PF00873">
    <property type="entry name" value="ACR_tran"/>
    <property type="match status" value="1"/>
</dbReference>
<evidence type="ECO:0000256" key="2">
    <source>
        <dbReference type="ARBA" id="ARBA00022448"/>
    </source>
</evidence>
<dbReference type="Gene3D" id="3.30.70.1440">
    <property type="entry name" value="Multidrug efflux transporter AcrB pore domain"/>
    <property type="match status" value="1"/>
</dbReference>
<evidence type="ECO:0000256" key="5">
    <source>
        <dbReference type="ARBA" id="ARBA00022989"/>
    </source>
</evidence>
<dbReference type="GO" id="GO:0005886">
    <property type="term" value="C:plasma membrane"/>
    <property type="evidence" value="ECO:0007669"/>
    <property type="project" value="UniProtKB-SubCell"/>
</dbReference>
<protein>
    <submittedName>
        <fullName evidence="8">CusA/CzcA family heavy metal efflux RND transporter</fullName>
    </submittedName>
</protein>
<name>A0A2H0N7E1_9BACT</name>
<evidence type="ECO:0000313" key="8">
    <source>
        <dbReference type="EMBL" id="PIR04035.1"/>
    </source>
</evidence>
<accession>A0A2H0N7E1</accession>
<feature type="transmembrane region" description="Helical" evidence="7">
    <location>
        <begin position="386"/>
        <end position="406"/>
    </location>
</feature>
<feature type="transmembrane region" description="Helical" evidence="7">
    <location>
        <begin position="554"/>
        <end position="573"/>
    </location>
</feature>
<feature type="transmembrane region" description="Helical" evidence="7">
    <location>
        <begin position="940"/>
        <end position="964"/>
    </location>
</feature>
<dbReference type="InterPro" id="IPR027463">
    <property type="entry name" value="AcrB_DN_DC_subdom"/>
</dbReference>
<dbReference type="NCBIfam" id="TIGR00914">
    <property type="entry name" value="2A0601"/>
    <property type="match status" value="1"/>
</dbReference>
<dbReference type="Gene3D" id="3.30.70.1430">
    <property type="entry name" value="Multidrug efflux transporter AcrB pore domain"/>
    <property type="match status" value="2"/>
</dbReference>
<keyword evidence="5 7" id="KW-1133">Transmembrane helix</keyword>
<comment type="caution">
    <text evidence="8">The sequence shown here is derived from an EMBL/GenBank/DDBJ whole genome shotgun (WGS) entry which is preliminary data.</text>
</comment>
<feature type="transmembrane region" description="Helical" evidence="7">
    <location>
        <begin position="1039"/>
        <end position="1062"/>
    </location>
</feature>
<comment type="subcellular location">
    <subcellularLocation>
        <location evidence="1">Cell membrane</location>
        <topology evidence="1">Multi-pass membrane protein</topology>
    </subcellularLocation>
</comment>
<feature type="transmembrane region" description="Helical" evidence="7">
    <location>
        <begin position="359"/>
        <end position="379"/>
    </location>
</feature>
<keyword evidence="4 7" id="KW-0812">Transmembrane</keyword>
<feature type="transmembrane region" description="Helical" evidence="7">
    <location>
        <begin position="458"/>
        <end position="480"/>
    </location>
</feature>